<organism evidence="1 2">
    <name type="scientific">Onchocerca ochengi</name>
    <name type="common">Filarial nematode worm</name>
    <dbReference type="NCBI Taxonomy" id="42157"/>
    <lineage>
        <taxon>Eukaryota</taxon>
        <taxon>Metazoa</taxon>
        <taxon>Ecdysozoa</taxon>
        <taxon>Nematoda</taxon>
        <taxon>Chromadorea</taxon>
        <taxon>Rhabditida</taxon>
        <taxon>Spirurina</taxon>
        <taxon>Spiruromorpha</taxon>
        <taxon>Filarioidea</taxon>
        <taxon>Onchocercidae</taxon>
        <taxon>Onchocerca</taxon>
    </lineage>
</organism>
<protein>
    <submittedName>
        <fullName evidence="1">Uncharacterized protein</fullName>
    </submittedName>
</protein>
<name>A0A3P7KDB9_ONCOC</name>
<evidence type="ECO:0000313" key="1">
    <source>
        <dbReference type="EMBL" id="VDN02004.1"/>
    </source>
</evidence>
<evidence type="ECO:0000313" key="2">
    <source>
        <dbReference type="Proteomes" id="UP000271087"/>
    </source>
</evidence>
<keyword evidence="2" id="KW-1185">Reference proteome</keyword>
<feature type="non-terminal residue" evidence="1">
    <location>
        <position position="1"/>
    </location>
</feature>
<sequence>TLFAIILTACSPSSPAKLWKKYKSYMAEDILHRIRGENSNMNMDFTAEINNEALIMIEDLCLQIANKVLNQLGMPSLNRSAAASFDVELHREQNYNIADLSSYVQSNISKLTLEQRST</sequence>
<gene>
    <name evidence="1" type="ORF">NOO_LOCUS13445</name>
</gene>
<dbReference type="OrthoDB" id="5864836at2759"/>
<dbReference type="Proteomes" id="UP000271087">
    <property type="component" value="Unassembled WGS sequence"/>
</dbReference>
<proteinExistence type="predicted"/>
<dbReference type="AlphaFoldDB" id="A0A3P7KDB9"/>
<dbReference type="EMBL" id="UYRW01015478">
    <property type="protein sequence ID" value="VDN02004.1"/>
    <property type="molecule type" value="Genomic_DNA"/>
</dbReference>
<accession>A0A3P7KDB9</accession>
<reference evidence="1 2" key="1">
    <citation type="submission" date="2018-08" db="EMBL/GenBank/DDBJ databases">
        <authorList>
            <person name="Laetsch R D."/>
            <person name="Stevens L."/>
            <person name="Kumar S."/>
            <person name="Blaxter L. M."/>
        </authorList>
    </citation>
    <scope>NUCLEOTIDE SEQUENCE [LARGE SCALE GENOMIC DNA]</scope>
</reference>